<dbReference type="CDD" id="cd01650">
    <property type="entry name" value="RT_nLTR_like"/>
    <property type="match status" value="1"/>
</dbReference>
<dbReference type="SUPFAM" id="SSF56672">
    <property type="entry name" value="DNA/RNA polymerases"/>
    <property type="match status" value="2"/>
</dbReference>
<evidence type="ECO:0000313" key="4">
    <source>
        <dbReference type="EMBL" id="UYV66547.1"/>
    </source>
</evidence>
<dbReference type="CDD" id="cd09276">
    <property type="entry name" value="Rnase_HI_RT_non_LTR"/>
    <property type="match status" value="1"/>
</dbReference>
<evidence type="ECO:0000313" key="5">
    <source>
        <dbReference type="Proteomes" id="UP001235939"/>
    </source>
</evidence>
<keyword evidence="5" id="KW-1185">Reference proteome</keyword>
<dbReference type="Gene3D" id="3.30.420.10">
    <property type="entry name" value="Ribonuclease H-like superfamily/Ribonuclease H"/>
    <property type="match status" value="1"/>
</dbReference>
<dbReference type="Proteomes" id="UP001235939">
    <property type="component" value="Chromosome 04"/>
</dbReference>
<gene>
    <name evidence="4" type="ORF">LAZ67_4002021</name>
</gene>
<reference evidence="4 5" key="1">
    <citation type="submission" date="2022-01" db="EMBL/GenBank/DDBJ databases">
        <title>A chromosomal length assembly of Cordylochernes scorpioides.</title>
        <authorList>
            <person name="Zeh D."/>
            <person name="Zeh J."/>
        </authorList>
    </citation>
    <scope>NUCLEOTIDE SEQUENCE [LARGE SCALE GENOMIC DNA]</scope>
    <source>
        <strain evidence="4">IN4F17</strain>
        <tissue evidence="4">Whole Body</tissue>
    </source>
</reference>
<sequence>MRRLRWETDPTDVSDYKLIRVVSGKIRSSANLRLLEDEDGFKTRDLKETLDLILDRHFGNEVPEDEILLTTCGLVDPPFSEMEVKRTAFKFGNRKSPESDGIDNTIVKALVRMHPSLLARLFNRCLDTGTFPKVWKVARVVLLEKSGRKGNSPIDYRPLLLLACLGKVLDSQLAQRLKHWLESNELLSSSQHGFREGKSTTTALNEVLEGVEIGLNKGAWVLLVALDIDGAFNSMNWNKLMRNLMDMGFLNNLCSLVRDFLRDRRVSLSFDGLKLEELPEGARLVLYADDQFHIIEAALRAKRRRPSDRKFGKIGKTPWALKRVPWNGRGTQGSLRSGCQSGIGSPGVPTGIGTEVFTDGSKSGTNTGAGVVIFTNGELIFQESVTLRVDELVYSAELVAIREALRMCAEKNLSPDRLYSDCMSALVAINMEKGQLAHQIIQELEMISRAPDLHWVRGHSLIEEEKAALVERKRMRALRRRAQKCSENEREGKWTRYRAELAKYKKRTRKAHRGHWRAQCSRTLKDDKYGLPYKLAMEKLRNPKALKLLRKEDGSRAHDLSDTLSHILDVNFGVGHLECEDVLPRNGRMDPLFTEREVKRTAFKFGNRKSLGPDGIDNTIVKALVRRYGSLLTRLYNRCLELGRFPRAWKAARIALLEKSGKSGATAKDYRPVSLLSCLGKVMDSLLAQRLTRWLESGGHLSSSQHGFRKGLSTTTCLEGILGKIEEGVAKGNWVIEISFDIAGAFDNPNWNMVVNALDEKGCPFNLLTLIRDFLRDRRVSIEVGAVDMHRIVSKGCPQGSCCGPILWNVVADTILRKELPAGACMVAYADDNYLIISEKSRRKAEALANKSIGWIKILYAGAGATIWAGGYHTTAFLLHNGLRQGCAVSTALFSIATGPLLRRLESTIAYAIVLLIHRDKQFEQRRLRANINSQGFRFAVVVVTGVTVLWHLVLRPGKITIANINIQSLEIHVINCHLSHTPQEQNLQLKVIVEEAIRHLPTRAASYGSRVDAARLDSVLITSTYWMRHRLLDPQIPLFGPPCHPPPSGGSPFTIYAIHFRAATISVSHRES</sequence>
<dbReference type="PROSITE" id="PS50879">
    <property type="entry name" value="RNASE_H_1"/>
    <property type="match status" value="1"/>
</dbReference>
<evidence type="ECO:0008006" key="6">
    <source>
        <dbReference type="Google" id="ProtNLM"/>
    </source>
</evidence>
<dbReference type="SUPFAM" id="SSF53098">
    <property type="entry name" value="Ribonuclease H-like"/>
    <property type="match status" value="1"/>
</dbReference>
<evidence type="ECO:0000256" key="1">
    <source>
        <dbReference type="SAM" id="Phobius"/>
    </source>
</evidence>
<dbReference type="InterPro" id="IPR036397">
    <property type="entry name" value="RNaseH_sf"/>
</dbReference>
<dbReference type="PANTHER" id="PTHR19446">
    <property type="entry name" value="REVERSE TRANSCRIPTASES"/>
    <property type="match status" value="1"/>
</dbReference>
<accession>A0ABY6KDH4</accession>
<dbReference type="InterPro" id="IPR002156">
    <property type="entry name" value="RNaseH_domain"/>
</dbReference>
<proteinExistence type="predicted"/>
<evidence type="ECO:0000259" key="2">
    <source>
        <dbReference type="PROSITE" id="PS50878"/>
    </source>
</evidence>
<keyword evidence="1" id="KW-0472">Membrane</keyword>
<protein>
    <recommendedName>
        <fullName evidence="6">Retrovirus-related Pol polyprotein from type-1 retrotransposable element R1</fullName>
    </recommendedName>
</protein>
<feature type="domain" description="RNase H type-1" evidence="3">
    <location>
        <begin position="350"/>
        <end position="477"/>
    </location>
</feature>
<name>A0ABY6KDH4_9ARAC</name>
<keyword evidence="1" id="KW-1133">Transmembrane helix</keyword>
<evidence type="ECO:0000259" key="3">
    <source>
        <dbReference type="PROSITE" id="PS50879"/>
    </source>
</evidence>
<dbReference type="PROSITE" id="PS50878">
    <property type="entry name" value="RT_POL"/>
    <property type="match status" value="1"/>
</dbReference>
<dbReference type="InterPro" id="IPR043502">
    <property type="entry name" value="DNA/RNA_pol_sf"/>
</dbReference>
<keyword evidence="1" id="KW-0812">Transmembrane</keyword>
<organism evidence="4 5">
    <name type="scientific">Cordylochernes scorpioides</name>
    <dbReference type="NCBI Taxonomy" id="51811"/>
    <lineage>
        <taxon>Eukaryota</taxon>
        <taxon>Metazoa</taxon>
        <taxon>Ecdysozoa</taxon>
        <taxon>Arthropoda</taxon>
        <taxon>Chelicerata</taxon>
        <taxon>Arachnida</taxon>
        <taxon>Pseudoscorpiones</taxon>
        <taxon>Cheliferoidea</taxon>
        <taxon>Chernetidae</taxon>
        <taxon>Cordylochernes</taxon>
    </lineage>
</organism>
<dbReference type="EMBL" id="CP092866">
    <property type="protein sequence ID" value="UYV66547.1"/>
    <property type="molecule type" value="Genomic_DNA"/>
</dbReference>
<feature type="transmembrane region" description="Helical" evidence="1">
    <location>
        <begin position="936"/>
        <end position="955"/>
    </location>
</feature>
<dbReference type="Pfam" id="PF00078">
    <property type="entry name" value="RVT_1"/>
    <property type="match status" value="2"/>
</dbReference>
<dbReference type="InterPro" id="IPR012337">
    <property type="entry name" value="RNaseH-like_sf"/>
</dbReference>
<feature type="domain" description="Reverse transcriptase" evidence="2">
    <location>
        <begin position="638"/>
        <end position="916"/>
    </location>
</feature>
<dbReference type="InterPro" id="IPR000477">
    <property type="entry name" value="RT_dom"/>
</dbReference>